<dbReference type="InterPro" id="IPR009100">
    <property type="entry name" value="AcylCoA_DH/oxidase_NM_dom_sf"/>
</dbReference>
<feature type="domain" description="Acyl-CoA dehydrogenase/oxidase N-terminal" evidence="2">
    <location>
        <begin position="30"/>
        <end position="102"/>
    </location>
</feature>
<evidence type="ECO:0000313" key="5">
    <source>
        <dbReference type="Proteomes" id="UP000463700"/>
    </source>
</evidence>
<organism evidence="4 5">
    <name type="scientific">Paraburkholderia madseniana</name>
    <dbReference type="NCBI Taxonomy" id="2599607"/>
    <lineage>
        <taxon>Bacteria</taxon>
        <taxon>Pseudomonadati</taxon>
        <taxon>Pseudomonadota</taxon>
        <taxon>Betaproteobacteria</taxon>
        <taxon>Burkholderiales</taxon>
        <taxon>Burkholderiaceae</taxon>
        <taxon>Paraburkholderia</taxon>
    </lineage>
</organism>
<gene>
    <name evidence="4" type="ORF">FSO04_16790</name>
</gene>
<dbReference type="GO" id="GO:0050660">
    <property type="term" value="F:flavin adenine dinucleotide binding"/>
    <property type="evidence" value="ECO:0007669"/>
    <property type="project" value="InterPro"/>
</dbReference>
<accession>A0A6N6WDY4</accession>
<reference evidence="4 5" key="1">
    <citation type="journal article" date="2020" name="Int. J. Syst. Evol. Microbiol.">
        <title>Paraburkholderia madseniana sp. nov., a phenolic acid-degrading bacterium isolated from acidic forest soil.</title>
        <authorList>
            <person name="Wilhelm R.C."/>
            <person name="Murphy S.J.L."/>
            <person name="Feriancek N.M."/>
            <person name="Karasz D.C."/>
            <person name="DeRito C.M."/>
            <person name="Newman J.D."/>
            <person name="Buckley D.H."/>
        </authorList>
    </citation>
    <scope>NUCLEOTIDE SEQUENCE [LARGE SCALE GENOMIC DNA]</scope>
    <source>
        <strain evidence="4 5">RP11</strain>
    </source>
</reference>
<dbReference type="RefSeq" id="WP_154560751.1">
    <property type="nucleotide sequence ID" value="NZ_VOSW01000029.1"/>
</dbReference>
<dbReference type="InterPro" id="IPR046373">
    <property type="entry name" value="Acyl-CoA_Oxase/DH_mid-dom_sf"/>
</dbReference>
<dbReference type="InterPro" id="IPR037069">
    <property type="entry name" value="AcylCoA_DH/ox_N_sf"/>
</dbReference>
<name>A0A6N6WDY4_9BURK</name>
<dbReference type="Gene3D" id="1.10.540.10">
    <property type="entry name" value="Acyl-CoA dehydrogenase/oxidase, N-terminal domain"/>
    <property type="match status" value="1"/>
</dbReference>
<dbReference type="EMBL" id="VOSW01000029">
    <property type="protein sequence ID" value="KAE8758723.1"/>
    <property type="molecule type" value="Genomic_DNA"/>
</dbReference>
<dbReference type="GO" id="GO:0004497">
    <property type="term" value="F:monooxygenase activity"/>
    <property type="evidence" value="ECO:0007669"/>
    <property type="project" value="UniProtKB-KW"/>
</dbReference>
<dbReference type="AlphaFoldDB" id="A0A6N6WDY4"/>
<dbReference type="InterPro" id="IPR036250">
    <property type="entry name" value="AcylCo_DH-like_C"/>
</dbReference>
<dbReference type="OrthoDB" id="7316074at2"/>
<dbReference type="Proteomes" id="UP000463700">
    <property type="component" value="Unassembled WGS sequence"/>
</dbReference>
<comment type="caution">
    <text evidence="4">The sequence shown here is derived from an EMBL/GenBank/DDBJ whole genome shotgun (WGS) entry which is preliminary data.</text>
</comment>
<proteinExistence type="predicted"/>
<dbReference type="Pfam" id="PF02771">
    <property type="entry name" value="Acyl-CoA_dh_N"/>
    <property type="match status" value="1"/>
</dbReference>
<dbReference type="PANTHER" id="PTHR43884:SF12">
    <property type="entry name" value="ISOVALERYL-COA DEHYDROGENASE, MITOCHONDRIAL-RELATED"/>
    <property type="match status" value="1"/>
</dbReference>
<dbReference type="PANTHER" id="PTHR43884">
    <property type="entry name" value="ACYL-COA DEHYDROGENASE"/>
    <property type="match status" value="1"/>
</dbReference>
<dbReference type="GO" id="GO:0003995">
    <property type="term" value="F:acyl-CoA dehydrogenase activity"/>
    <property type="evidence" value="ECO:0007669"/>
    <property type="project" value="TreeGrafter"/>
</dbReference>
<evidence type="ECO:0000256" key="1">
    <source>
        <dbReference type="ARBA" id="ARBA00023002"/>
    </source>
</evidence>
<dbReference type="Pfam" id="PF08028">
    <property type="entry name" value="Acyl-CoA_dh_2"/>
    <property type="match status" value="1"/>
</dbReference>
<dbReference type="InterPro" id="IPR013107">
    <property type="entry name" value="Acyl-CoA_DH_C"/>
</dbReference>
<dbReference type="Gene3D" id="2.40.110.10">
    <property type="entry name" value="Butyryl-CoA Dehydrogenase, subunit A, domain 2"/>
    <property type="match status" value="1"/>
</dbReference>
<sequence>MSDTAIDTVAAVAEASRDATRLPLADVIVEIAARREEFDRLSHVPRDVIVKLKRAGVYRAATPKRFGGDALAPTAFLDMIERIAIADGSAAWVASFGSANVYLAALPLATQAQIYADGPDQVFAGGLFPVQAAQPADGGWRVNGTWKFASGCKGADWLGVGIGAASSGSGAAGAPGKPRTAVFRPHQVEIVENWDVVGMQGTGSHDLRVTDQFVTDDWTFVRGGEPCVDEPLYRYPTIAYAAQVLAVVNLGLARAALDVSNQMAGGRKTTTGAPQLADRAYYRIELAKAEAQLRSARAFFYDTTDDVWQSILAGNPVTPDQTSLLRLAATQIAREGADVVQRAYRLGGTMAIYRSHPLQRLVRDAMVVTQHAFLGEGNFDGAGAVFVGVPPIPGYL</sequence>
<protein>
    <submittedName>
        <fullName evidence="4">Flavin-dependent monooxygenase</fullName>
    </submittedName>
</protein>
<evidence type="ECO:0000259" key="2">
    <source>
        <dbReference type="Pfam" id="PF02771"/>
    </source>
</evidence>
<keyword evidence="1" id="KW-0560">Oxidoreductase</keyword>
<feature type="domain" description="Acyl-CoA dehydrogenase C-terminal" evidence="3">
    <location>
        <begin position="244"/>
        <end position="374"/>
    </location>
</feature>
<dbReference type="PIRSF" id="PIRSF016578">
    <property type="entry name" value="HsaA"/>
    <property type="match status" value="1"/>
</dbReference>
<evidence type="ECO:0000259" key="3">
    <source>
        <dbReference type="Pfam" id="PF08028"/>
    </source>
</evidence>
<keyword evidence="4" id="KW-0503">Monooxygenase</keyword>
<dbReference type="Gene3D" id="1.20.140.10">
    <property type="entry name" value="Butyryl-CoA Dehydrogenase, subunit A, domain 3"/>
    <property type="match status" value="1"/>
</dbReference>
<dbReference type="SUPFAM" id="SSF47203">
    <property type="entry name" value="Acyl-CoA dehydrogenase C-terminal domain-like"/>
    <property type="match status" value="1"/>
</dbReference>
<dbReference type="InterPro" id="IPR013786">
    <property type="entry name" value="AcylCoA_DH/ox_N"/>
</dbReference>
<dbReference type="SUPFAM" id="SSF56645">
    <property type="entry name" value="Acyl-CoA dehydrogenase NM domain-like"/>
    <property type="match status" value="1"/>
</dbReference>
<evidence type="ECO:0000313" key="4">
    <source>
        <dbReference type="EMBL" id="KAE8758723.1"/>
    </source>
</evidence>